<evidence type="ECO:0000313" key="5">
    <source>
        <dbReference type="Proteomes" id="UP000199433"/>
    </source>
</evidence>
<evidence type="ECO:0000313" key="4">
    <source>
        <dbReference type="EMBL" id="SDK28308.1"/>
    </source>
</evidence>
<dbReference type="Gene3D" id="3.10.350.10">
    <property type="entry name" value="LysM domain"/>
    <property type="match status" value="1"/>
</dbReference>
<keyword evidence="2" id="KW-0812">Transmembrane</keyword>
<keyword evidence="2" id="KW-1133">Transmembrane helix</keyword>
<name>A0A1G9ALY7_9LACT</name>
<feature type="transmembrane region" description="Helical" evidence="2">
    <location>
        <begin position="41"/>
        <end position="66"/>
    </location>
</feature>
<dbReference type="SMART" id="SM00257">
    <property type="entry name" value="LysM"/>
    <property type="match status" value="1"/>
</dbReference>
<dbReference type="PROSITE" id="PS51782">
    <property type="entry name" value="LYSM"/>
    <property type="match status" value="1"/>
</dbReference>
<dbReference type="Pfam" id="PF01476">
    <property type="entry name" value="LysM"/>
    <property type="match status" value="1"/>
</dbReference>
<reference evidence="5" key="1">
    <citation type="submission" date="2016-10" db="EMBL/GenBank/DDBJ databases">
        <authorList>
            <person name="Varghese N."/>
            <person name="Submissions S."/>
        </authorList>
    </citation>
    <scope>NUCLEOTIDE SEQUENCE [LARGE SCALE GENOMIC DNA]</scope>
    <source>
        <strain evidence="5">DSM 19181</strain>
    </source>
</reference>
<dbReference type="InterPro" id="IPR036779">
    <property type="entry name" value="LysM_dom_sf"/>
</dbReference>
<dbReference type="RefSeq" id="WP_091266775.1">
    <property type="nucleotide sequence ID" value="NZ_FNFK01000021.1"/>
</dbReference>
<dbReference type="CDD" id="cd00118">
    <property type="entry name" value="LysM"/>
    <property type="match status" value="1"/>
</dbReference>
<evidence type="ECO:0000256" key="2">
    <source>
        <dbReference type="SAM" id="Phobius"/>
    </source>
</evidence>
<organism evidence="4 5">
    <name type="scientific">Alkalibacterium thalassium</name>
    <dbReference type="NCBI Taxonomy" id="426701"/>
    <lineage>
        <taxon>Bacteria</taxon>
        <taxon>Bacillati</taxon>
        <taxon>Bacillota</taxon>
        <taxon>Bacilli</taxon>
        <taxon>Lactobacillales</taxon>
        <taxon>Carnobacteriaceae</taxon>
        <taxon>Alkalibacterium</taxon>
    </lineage>
</organism>
<evidence type="ECO:0000259" key="3">
    <source>
        <dbReference type="PROSITE" id="PS51782"/>
    </source>
</evidence>
<dbReference type="InterPro" id="IPR018392">
    <property type="entry name" value="LysM"/>
</dbReference>
<feature type="region of interest" description="Disordered" evidence="1">
    <location>
        <begin position="1"/>
        <end position="39"/>
    </location>
</feature>
<dbReference type="EMBL" id="FNFK01000021">
    <property type="protein sequence ID" value="SDK28308.1"/>
    <property type="molecule type" value="Genomic_DNA"/>
</dbReference>
<feature type="region of interest" description="Disordered" evidence="1">
    <location>
        <begin position="70"/>
        <end position="169"/>
    </location>
</feature>
<feature type="domain" description="LysM" evidence="3">
    <location>
        <begin position="166"/>
        <end position="209"/>
    </location>
</feature>
<evidence type="ECO:0000256" key="1">
    <source>
        <dbReference type="SAM" id="MobiDB-lite"/>
    </source>
</evidence>
<gene>
    <name evidence="4" type="ORF">SAMN04488098_10219</name>
</gene>
<sequence length="210" mass="23765">MSKKDRESMEELWSKRFDEEVDYTDDEPMSRKAKREREQSISPILTVTVIFLALLIILPISAYAWFSNREDMSEDPSSPSVEQSLAVNDEEEPDEEEPEGEDEEPDGEENEPGPEVDPEEESEPDEEPESVQTPPVTEQPSAPEPEPEPEPEPQPEPQPEPAGQGEYYTVKAGDNMYRIALNHGMSTEELMQLNGLTVETVFVGQELRVE</sequence>
<feature type="compositionally biased region" description="Acidic residues" evidence="1">
    <location>
        <begin position="88"/>
        <end position="129"/>
    </location>
</feature>
<feature type="compositionally biased region" description="Basic and acidic residues" evidence="1">
    <location>
        <begin position="1"/>
        <end position="18"/>
    </location>
</feature>
<keyword evidence="2" id="KW-0472">Membrane</keyword>
<dbReference type="Proteomes" id="UP000199433">
    <property type="component" value="Unassembled WGS sequence"/>
</dbReference>
<accession>A0A1G9ALY7</accession>
<feature type="compositionally biased region" description="Polar residues" evidence="1">
    <location>
        <begin position="75"/>
        <end position="86"/>
    </location>
</feature>
<protein>
    <submittedName>
        <fullName evidence="4">LysM repeat-containing protein</fullName>
    </submittedName>
</protein>
<dbReference type="STRING" id="426701.SAMN04488098_10219"/>
<dbReference type="SUPFAM" id="SSF54106">
    <property type="entry name" value="LysM domain"/>
    <property type="match status" value="1"/>
</dbReference>
<dbReference type="AlphaFoldDB" id="A0A1G9ALY7"/>
<proteinExistence type="predicted"/>
<keyword evidence="5" id="KW-1185">Reference proteome</keyword>